<dbReference type="EMBL" id="FMYP01000010">
    <property type="protein sequence ID" value="SDB92744.1"/>
    <property type="molecule type" value="Genomic_DNA"/>
</dbReference>
<dbReference type="Proteomes" id="UP000199452">
    <property type="component" value="Unassembled WGS sequence"/>
</dbReference>
<gene>
    <name evidence="2" type="ORF">SAMN05216323_101012</name>
</gene>
<organism evidence="2 3">
    <name type="scientific">Williamwhitmania taraxaci</name>
    <dbReference type="NCBI Taxonomy" id="1640674"/>
    <lineage>
        <taxon>Bacteria</taxon>
        <taxon>Pseudomonadati</taxon>
        <taxon>Bacteroidota</taxon>
        <taxon>Bacteroidia</taxon>
        <taxon>Bacteroidales</taxon>
        <taxon>Williamwhitmaniaceae</taxon>
        <taxon>Williamwhitmania</taxon>
    </lineage>
</organism>
<accession>A0A1G6HF00</accession>
<evidence type="ECO:0000256" key="1">
    <source>
        <dbReference type="SAM" id="SignalP"/>
    </source>
</evidence>
<reference evidence="2 3" key="1">
    <citation type="submission" date="2016-09" db="EMBL/GenBank/DDBJ databases">
        <authorList>
            <person name="Capua I."/>
            <person name="De Benedictis P."/>
            <person name="Joannis T."/>
            <person name="Lombin L.H."/>
            <person name="Cattoli G."/>
        </authorList>
    </citation>
    <scope>NUCLEOTIDE SEQUENCE [LARGE SCALE GENOMIC DNA]</scope>
    <source>
        <strain evidence="2 3">A7P-90m</strain>
    </source>
</reference>
<dbReference type="STRING" id="1640674.SAMN05216323_101012"/>
<feature type="signal peptide" evidence="1">
    <location>
        <begin position="1"/>
        <end position="25"/>
    </location>
</feature>
<proteinExistence type="predicted"/>
<feature type="chain" id="PRO_5011608553" description="Lipocalin-like domain-containing protein" evidence="1">
    <location>
        <begin position="26"/>
        <end position="141"/>
    </location>
</feature>
<evidence type="ECO:0000313" key="2">
    <source>
        <dbReference type="EMBL" id="SDB92744.1"/>
    </source>
</evidence>
<sequence>MSMKKFLVCLLACVSLLFMFNSCQKDEQITFDETVLVGKWQSRIVKGKAYTTENYKYLGDHKGTTWDTADDVTEAEGQPYTWSMDGDELTLIHQITVRKSMGRVFRKNIPKVYRLTELTSSSLKYTDDVDGSKYAYTKISR</sequence>
<keyword evidence="1" id="KW-0732">Signal</keyword>
<evidence type="ECO:0000313" key="3">
    <source>
        <dbReference type="Proteomes" id="UP000199452"/>
    </source>
</evidence>
<name>A0A1G6HF00_9BACT</name>
<keyword evidence="3" id="KW-1185">Reference proteome</keyword>
<dbReference type="AlphaFoldDB" id="A0A1G6HF00"/>
<protein>
    <recommendedName>
        <fullName evidence="4">Lipocalin-like domain-containing protein</fullName>
    </recommendedName>
</protein>
<evidence type="ECO:0008006" key="4">
    <source>
        <dbReference type="Google" id="ProtNLM"/>
    </source>
</evidence>